<accession>A0ACC0WII7</accession>
<sequence length="667" mass="75996">MHRFQELECIGHGSFGSAYLVHERACPEHKFVIKKIPMQLLSAKEKDQAFHEVELLAKLDHPNVVAYKESFVLDNVLHIVMAYCDGGDLAEKIQTQQQIQKARRLDATKSPRASDGYFPITQVLDWFVQMTLAIKYLHDQRVLHRDLKTSNVFLTTANVIKLGDFGIAKTLNSTLDQAKTMVGTPYYMSPEVCESKPYSYASDMWSLGCILYELLTLRHAFEAPNLLTLIVKIVQQGYAPIPSHYDKHVATLLGQLLEKNPDKRPSMDELVAMPYLRQHMQKLVASRGTSLKVQVVSPATSTLVMGRRCFYPTNVATPRASSRQLRRPPSFLQGAPSEWLALQTFSKDVEDPASRHELEVLETTRSAELTLSLLRFPERSTTPEPLTEEKARNRLVSDGKVVRRKHLDKKKQRSAWGKSETRKDQPHASACQSQEMSDEDEESRFQMETEASMNPNFQREYSHECFDSWHRYDRSQDVEASCDPPGRKMLSLRLRRGRRMHVGTPWVNSSGSARQEKEEARGKNEKVDSDGTRRAPSLSESFMMQELERDAQSDEDMGSDDTSLSAYEAEENFYSDESSDFFDQSGNQDSDDDFEHPEADVIEYMDEECVTNMRLRTQMKWKTGMVIKKKGAQGESSEVESVLNFEGPAEVAGAQSRLTQYTDRIIV</sequence>
<organism evidence="1 2">
    <name type="scientific">Peronosclerospora sorghi</name>
    <dbReference type="NCBI Taxonomy" id="230839"/>
    <lineage>
        <taxon>Eukaryota</taxon>
        <taxon>Sar</taxon>
        <taxon>Stramenopiles</taxon>
        <taxon>Oomycota</taxon>
        <taxon>Peronosporomycetes</taxon>
        <taxon>Peronosporales</taxon>
        <taxon>Peronosporaceae</taxon>
        <taxon>Peronosclerospora</taxon>
    </lineage>
</organism>
<dbReference type="EMBL" id="CM047592">
    <property type="protein sequence ID" value="KAI9917836.1"/>
    <property type="molecule type" value="Genomic_DNA"/>
</dbReference>
<comment type="caution">
    <text evidence="1">The sequence shown here is derived from an EMBL/GenBank/DDBJ whole genome shotgun (WGS) entry which is preliminary data.</text>
</comment>
<evidence type="ECO:0000313" key="2">
    <source>
        <dbReference type="Proteomes" id="UP001163321"/>
    </source>
</evidence>
<keyword evidence="2" id="KW-1185">Reference proteome</keyword>
<protein>
    <submittedName>
        <fullName evidence="1">Uncharacterized protein</fullName>
    </submittedName>
</protein>
<reference evidence="1 2" key="1">
    <citation type="journal article" date="2022" name="bioRxiv">
        <title>The genome of the oomycete Peronosclerospora sorghi, a cosmopolitan pathogen of maize and sorghum, is inflated with dispersed pseudogenes.</title>
        <authorList>
            <person name="Fletcher K."/>
            <person name="Martin F."/>
            <person name="Isakeit T."/>
            <person name="Cavanaugh K."/>
            <person name="Magill C."/>
            <person name="Michelmore R."/>
        </authorList>
    </citation>
    <scope>NUCLEOTIDE SEQUENCE [LARGE SCALE GENOMIC DNA]</scope>
    <source>
        <strain evidence="1">P6</strain>
    </source>
</reference>
<dbReference type="Proteomes" id="UP001163321">
    <property type="component" value="Chromosome 13"/>
</dbReference>
<evidence type="ECO:0000313" key="1">
    <source>
        <dbReference type="EMBL" id="KAI9917836.1"/>
    </source>
</evidence>
<gene>
    <name evidence="1" type="ORF">PsorP6_012919</name>
</gene>
<proteinExistence type="predicted"/>
<name>A0ACC0WII7_9STRA</name>